<gene>
    <name evidence="2" type="ORF">E2C01_045903</name>
</gene>
<evidence type="ECO:0000256" key="1">
    <source>
        <dbReference type="SAM" id="MobiDB-lite"/>
    </source>
</evidence>
<comment type="caution">
    <text evidence="2">The sequence shown here is derived from an EMBL/GenBank/DDBJ whole genome shotgun (WGS) entry which is preliminary data.</text>
</comment>
<evidence type="ECO:0000313" key="3">
    <source>
        <dbReference type="Proteomes" id="UP000324222"/>
    </source>
</evidence>
<dbReference type="EMBL" id="VSRR010010587">
    <property type="protein sequence ID" value="MPC52043.1"/>
    <property type="molecule type" value="Genomic_DNA"/>
</dbReference>
<name>A0A5B7G472_PORTR</name>
<dbReference type="OrthoDB" id="6382106at2759"/>
<sequence length="95" mass="10587">MEKDEQPSKEELSPESPATKALVEQWEKLRVQDGVLQRSWEDTATQERSWLFLRADSPQAVNVDNALPPTCAIAQLVGDGCESLQNGVRTFPCSQ</sequence>
<protein>
    <submittedName>
        <fullName evidence="2">Uncharacterized protein</fullName>
    </submittedName>
</protein>
<proteinExistence type="predicted"/>
<accession>A0A5B7G472</accession>
<evidence type="ECO:0000313" key="2">
    <source>
        <dbReference type="EMBL" id="MPC52043.1"/>
    </source>
</evidence>
<feature type="compositionally biased region" description="Basic and acidic residues" evidence="1">
    <location>
        <begin position="1"/>
        <end position="12"/>
    </location>
</feature>
<organism evidence="2 3">
    <name type="scientific">Portunus trituberculatus</name>
    <name type="common">Swimming crab</name>
    <name type="synonym">Neptunus trituberculatus</name>
    <dbReference type="NCBI Taxonomy" id="210409"/>
    <lineage>
        <taxon>Eukaryota</taxon>
        <taxon>Metazoa</taxon>
        <taxon>Ecdysozoa</taxon>
        <taxon>Arthropoda</taxon>
        <taxon>Crustacea</taxon>
        <taxon>Multicrustacea</taxon>
        <taxon>Malacostraca</taxon>
        <taxon>Eumalacostraca</taxon>
        <taxon>Eucarida</taxon>
        <taxon>Decapoda</taxon>
        <taxon>Pleocyemata</taxon>
        <taxon>Brachyura</taxon>
        <taxon>Eubrachyura</taxon>
        <taxon>Portunoidea</taxon>
        <taxon>Portunidae</taxon>
        <taxon>Portuninae</taxon>
        <taxon>Portunus</taxon>
    </lineage>
</organism>
<keyword evidence="3" id="KW-1185">Reference proteome</keyword>
<feature type="region of interest" description="Disordered" evidence="1">
    <location>
        <begin position="1"/>
        <end position="20"/>
    </location>
</feature>
<dbReference type="AlphaFoldDB" id="A0A5B7G472"/>
<dbReference type="Proteomes" id="UP000324222">
    <property type="component" value="Unassembled WGS sequence"/>
</dbReference>
<reference evidence="2 3" key="1">
    <citation type="submission" date="2019-05" db="EMBL/GenBank/DDBJ databases">
        <title>Another draft genome of Portunus trituberculatus and its Hox gene families provides insights of decapod evolution.</title>
        <authorList>
            <person name="Jeong J.-H."/>
            <person name="Song I."/>
            <person name="Kim S."/>
            <person name="Choi T."/>
            <person name="Kim D."/>
            <person name="Ryu S."/>
            <person name="Kim W."/>
        </authorList>
    </citation>
    <scope>NUCLEOTIDE SEQUENCE [LARGE SCALE GENOMIC DNA]</scope>
    <source>
        <tissue evidence="2">Muscle</tissue>
    </source>
</reference>